<keyword evidence="2" id="KW-1185">Reference proteome</keyword>
<name>A0A5B9WGS2_9BACT</name>
<dbReference type="OrthoDB" id="292920at2"/>
<dbReference type="Proteomes" id="UP000324233">
    <property type="component" value="Chromosome"/>
</dbReference>
<proteinExistence type="predicted"/>
<dbReference type="AlphaFoldDB" id="A0A5B9WGS2"/>
<organism evidence="1 2">
    <name type="scientific">Aquisphaera giovannonii</name>
    <dbReference type="NCBI Taxonomy" id="406548"/>
    <lineage>
        <taxon>Bacteria</taxon>
        <taxon>Pseudomonadati</taxon>
        <taxon>Planctomycetota</taxon>
        <taxon>Planctomycetia</taxon>
        <taxon>Isosphaerales</taxon>
        <taxon>Isosphaeraceae</taxon>
        <taxon>Aquisphaera</taxon>
    </lineage>
</organism>
<dbReference type="KEGG" id="agv:OJF2_76520"/>
<evidence type="ECO:0000313" key="1">
    <source>
        <dbReference type="EMBL" id="QEH39040.1"/>
    </source>
</evidence>
<dbReference type="EMBL" id="CP042997">
    <property type="protein sequence ID" value="QEH39040.1"/>
    <property type="molecule type" value="Genomic_DNA"/>
</dbReference>
<reference evidence="1 2" key="1">
    <citation type="submission" date="2019-08" db="EMBL/GenBank/DDBJ databases">
        <title>Deep-cultivation of Planctomycetes and their phenomic and genomic characterization uncovers novel biology.</title>
        <authorList>
            <person name="Wiegand S."/>
            <person name="Jogler M."/>
            <person name="Boedeker C."/>
            <person name="Pinto D."/>
            <person name="Vollmers J."/>
            <person name="Rivas-Marin E."/>
            <person name="Kohn T."/>
            <person name="Peeters S.H."/>
            <person name="Heuer A."/>
            <person name="Rast P."/>
            <person name="Oberbeckmann S."/>
            <person name="Bunk B."/>
            <person name="Jeske O."/>
            <person name="Meyerdierks A."/>
            <person name="Storesund J.E."/>
            <person name="Kallscheuer N."/>
            <person name="Luecker S."/>
            <person name="Lage O.M."/>
            <person name="Pohl T."/>
            <person name="Merkel B.J."/>
            <person name="Hornburger P."/>
            <person name="Mueller R.-W."/>
            <person name="Bruemmer F."/>
            <person name="Labrenz M."/>
            <person name="Spormann A.M."/>
            <person name="Op den Camp H."/>
            <person name="Overmann J."/>
            <person name="Amann R."/>
            <person name="Jetten M.S.M."/>
            <person name="Mascher T."/>
            <person name="Medema M.H."/>
            <person name="Devos D.P."/>
            <person name="Kaster A.-K."/>
            <person name="Ovreas L."/>
            <person name="Rohde M."/>
            <person name="Galperin M.Y."/>
            <person name="Jogler C."/>
        </authorList>
    </citation>
    <scope>NUCLEOTIDE SEQUENCE [LARGE SCALE GENOMIC DNA]</scope>
    <source>
        <strain evidence="1 2">OJF2</strain>
    </source>
</reference>
<evidence type="ECO:0000313" key="2">
    <source>
        <dbReference type="Proteomes" id="UP000324233"/>
    </source>
</evidence>
<dbReference type="RefSeq" id="WP_148598407.1">
    <property type="nucleotide sequence ID" value="NZ_CP042997.1"/>
</dbReference>
<gene>
    <name evidence="1" type="ORF">OJF2_76520</name>
</gene>
<accession>A0A5B9WGS2</accession>
<dbReference type="SUPFAM" id="SSF51126">
    <property type="entry name" value="Pectin lyase-like"/>
    <property type="match status" value="1"/>
</dbReference>
<sequence>MRQTTRHRRRSTAFRPERLEDRTVLSTLFVTNPFDTGVPGDGSLRSQIAAASAGDTIAFKLNVDRIALTQGELQISQDLTISGPGACKLTISGHNASRVFDITGGTVIIAGLTIADGRADGKTPVSPGEGGGILNSGNLTLTNDILWNNRAVGDASVTAGFLGAGRGGGIFNSGTLTVSTCQFLNNQARGADGTLVPGLVAGFAGGGALANNVDASVEITGSLFAGNAVQGGSGGRGPFAGAGLGGAIVNSSTLIVSCSTFQDNLAIGGNDNLGDLAAGATNTGGGAGGAIGSGNPLGGVASVTVSGSLFVHNQAIGGNGNLVANLAPDNPFAYLLAPNTGSGGAIEILKGSGVIRGSTLIDNRAVGGQGSAGSDGGSGAGGGIVGFAFLGPVAISVSDCTAALNAAIGGPGGSGDNGGTGLGGGLASAGVPGAGGVYTATLTVNNTIVAYNKAMGGDGVVGGNGFGGGLYNGAYSSLVLTNAKVQFNSAIGGDGCHGNDGDGVGGGVYAGPLGTFTPDASTIKKNRASTSGNQVGP</sequence>
<dbReference type="InterPro" id="IPR011050">
    <property type="entry name" value="Pectin_lyase_fold/virulence"/>
</dbReference>
<protein>
    <submittedName>
        <fullName evidence="1">Uncharacterized protein</fullName>
    </submittedName>
</protein>